<dbReference type="Gene3D" id="3.40.50.1820">
    <property type="entry name" value="alpha/beta hydrolase"/>
    <property type="match status" value="1"/>
</dbReference>
<dbReference type="OrthoDB" id="7165362at2"/>
<name>A0A149TIM3_9PROT</name>
<comment type="caution">
    <text evidence="1">The sequence shown here is derived from an EMBL/GenBank/DDBJ whole genome shotgun (WGS) entry which is preliminary data.</text>
</comment>
<gene>
    <name evidence="1" type="ORF">AD945_08630</name>
</gene>
<dbReference type="InterPro" id="IPR029058">
    <property type="entry name" value="AB_hydrolase_fold"/>
</dbReference>
<dbReference type="EMBL" id="LHZR01000106">
    <property type="protein sequence ID" value="KXV48004.1"/>
    <property type="molecule type" value="Genomic_DNA"/>
</dbReference>
<dbReference type="STRING" id="318683.A0U94_11115"/>
<dbReference type="AlphaFoldDB" id="A0A149TIM3"/>
<protein>
    <submittedName>
        <fullName evidence="1">Biotin synthase</fullName>
    </submittedName>
</protein>
<accession>A0A149TIM3</accession>
<reference evidence="1 2" key="1">
    <citation type="submission" date="2015-06" db="EMBL/GenBank/DDBJ databases">
        <title>Improved classification and identification of acetic acid bacteria using matrix-assisted laser desorption/ionization time-of-flight mass spectrometry; Gluconobacter nephelii and Gluconobacter uchimurae are later heterotypic synonyms of Gluconobacter japonicus and Gluconobacter oxydans, respectively.</title>
        <authorList>
            <person name="Li L."/>
            <person name="Cleenwerck I."/>
            <person name="De Vuyst L."/>
            <person name="Vandamme P."/>
        </authorList>
    </citation>
    <scope>NUCLEOTIDE SEQUENCE [LARGE SCALE GENOMIC DNA]</scope>
    <source>
        <strain evidence="1 2">LMG 1768</strain>
    </source>
</reference>
<evidence type="ECO:0000313" key="2">
    <source>
        <dbReference type="Proteomes" id="UP000075636"/>
    </source>
</evidence>
<proteinExistence type="predicted"/>
<sequence>MTRALYLVHGWGFDTSFWAPLLAHLPDVNAQVVDCGYFGSEDRPALPDMPYLAIGHSAGSLALLGQDLPGCEGLVFFNGFPRFTAAADFPDGTPERVLTRMRARLKRDPVAVLHDFRALCGTEAPLPGAPDVDALDRGLEALQHQDRQTRAADWGNRLHWMTGTDDPFGAAQAGFTSPGERVAGGHLLPLTHPGLCADFVRRRLDDAP</sequence>
<organism evidence="1 2">
    <name type="scientific">Gluconobacter albidus</name>
    <dbReference type="NCBI Taxonomy" id="318683"/>
    <lineage>
        <taxon>Bacteria</taxon>
        <taxon>Pseudomonadati</taxon>
        <taxon>Pseudomonadota</taxon>
        <taxon>Alphaproteobacteria</taxon>
        <taxon>Acetobacterales</taxon>
        <taxon>Acetobacteraceae</taxon>
        <taxon>Gluconobacter</taxon>
    </lineage>
</organism>
<dbReference type="SUPFAM" id="SSF53474">
    <property type="entry name" value="alpha/beta-Hydrolases"/>
    <property type="match status" value="1"/>
</dbReference>
<dbReference type="PATRIC" id="fig|318683.6.peg.3459"/>
<evidence type="ECO:0000313" key="1">
    <source>
        <dbReference type="EMBL" id="KXV48004.1"/>
    </source>
</evidence>
<dbReference type="RefSeq" id="WP_062108058.1">
    <property type="nucleotide sequence ID" value="NZ_LHZR01000106.1"/>
</dbReference>
<dbReference type="Proteomes" id="UP000075636">
    <property type="component" value="Unassembled WGS sequence"/>
</dbReference>